<reference evidence="3" key="1">
    <citation type="submission" date="2017-05" db="EMBL/GenBank/DDBJ databases">
        <authorList>
            <person name="Macchi M."/>
            <person name="Festa S."/>
            <person name="Coppotelli B.M."/>
            <person name="Morelli I.S."/>
        </authorList>
    </citation>
    <scope>NUCLEOTIDE SEQUENCE [LARGE SCALE GENOMIC DNA]</scope>
    <source>
        <strain evidence="3">I</strain>
    </source>
</reference>
<protein>
    <recommendedName>
        <fullName evidence="4">LTXXQ motif family protein</fullName>
    </recommendedName>
</protein>
<comment type="caution">
    <text evidence="2">The sequence shown here is derived from an EMBL/GenBank/DDBJ whole genome shotgun (WGS) entry which is preliminary data.</text>
</comment>
<dbReference type="RefSeq" id="WP_088153387.1">
    <property type="nucleotide sequence ID" value="NZ_NHON01000050.1"/>
</dbReference>
<evidence type="ECO:0008006" key="4">
    <source>
        <dbReference type="Google" id="ProtNLM"/>
    </source>
</evidence>
<feature type="region of interest" description="Disordered" evidence="1">
    <location>
        <begin position="168"/>
        <end position="208"/>
    </location>
</feature>
<dbReference type="EMBL" id="NHON01000050">
    <property type="protein sequence ID" value="OWJ64783.1"/>
    <property type="molecule type" value="Genomic_DNA"/>
</dbReference>
<sequence length="208" mass="21821">MKSTVAIIGVATAGVIGLTLGTVMGPGGTALADPVNAPVNVNSTIHAAAPDAPPPGPDGFGPDRPDNGPGWRRGPDLRPDFRMKLARDLAGLETLAGIRADQLDAWRDYTSALLALMAPPRPPADGDRQPDAFGRSERLADTVIDRAQTAERLKSAIATLRRTLTPEQVALLQQAERQMGPPPRPLPGPGPQDQRFAPPAERPAPHAG</sequence>
<feature type="compositionally biased region" description="Pro residues" evidence="1">
    <location>
        <begin position="180"/>
        <end position="190"/>
    </location>
</feature>
<proteinExistence type="predicted"/>
<feature type="region of interest" description="Disordered" evidence="1">
    <location>
        <begin position="45"/>
        <end position="78"/>
    </location>
</feature>
<gene>
    <name evidence="2" type="ORF">BWR60_23120</name>
</gene>
<dbReference type="OrthoDB" id="7354754at2"/>
<evidence type="ECO:0000256" key="1">
    <source>
        <dbReference type="SAM" id="MobiDB-lite"/>
    </source>
</evidence>
<evidence type="ECO:0000313" key="3">
    <source>
        <dbReference type="Proteomes" id="UP000196655"/>
    </source>
</evidence>
<accession>A0A211ZHR9</accession>
<dbReference type="Proteomes" id="UP000196655">
    <property type="component" value="Unassembled WGS sequence"/>
</dbReference>
<dbReference type="AlphaFoldDB" id="A0A211ZHR9"/>
<keyword evidence="3" id="KW-1185">Reference proteome</keyword>
<evidence type="ECO:0000313" key="2">
    <source>
        <dbReference type="EMBL" id="OWJ64783.1"/>
    </source>
</evidence>
<name>A0A211ZHR9_9PROT</name>
<organism evidence="2 3">
    <name type="scientific">Inquilinus limosus</name>
    <dbReference type="NCBI Taxonomy" id="171674"/>
    <lineage>
        <taxon>Bacteria</taxon>
        <taxon>Pseudomonadati</taxon>
        <taxon>Pseudomonadota</taxon>
        <taxon>Alphaproteobacteria</taxon>
        <taxon>Rhodospirillales</taxon>
        <taxon>Rhodospirillaceae</taxon>
        <taxon>Inquilinus</taxon>
    </lineage>
</organism>